<accession>B4FIA9</accession>
<proteinExistence type="evidence at transcript level"/>
<evidence type="ECO:0000313" key="1">
    <source>
        <dbReference type="EMBL" id="ACF81852.1"/>
    </source>
</evidence>
<reference evidence="1" key="1">
    <citation type="journal article" date="2009" name="PLoS Genet.">
        <title>Sequencing, mapping, and analysis of 27,455 maize full-length cDNAs.</title>
        <authorList>
            <person name="Soderlund C."/>
            <person name="Descour A."/>
            <person name="Kudrna D."/>
            <person name="Bomhoff M."/>
            <person name="Boyd L."/>
            <person name="Currie J."/>
            <person name="Angelova A."/>
            <person name="Collura K."/>
            <person name="Wissotski M."/>
            <person name="Ashley E."/>
            <person name="Morrow D."/>
            <person name="Fernandes J."/>
            <person name="Walbot V."/>
            <person name="Yu Y."/>
        </authorList>
    </citation>
    <scope>NUCLEOTIDE SEQUENCE</scope>
    <source>
        <strain evidence="1">B73</strain>
    </source>
</reference>
<name>B4FIA9_MAIZE</name>
<dbReference type="AlphaFoldDB" id="B4FIA9"/>
<protein>
    <submittedName>
        <fullName evidence="1">Uncharacterized protein</fullName>
    </submittedName>
</protein>
<organism evidence="1">
    <name type="scientific">Zea mays</name>
    <name type="common">Maize</name>
    <dbReference type="NCBI Taxonomy" id="4577"/>
    <lineage>
        <taxon>Eukaryota</taxon>
        <taxon>Viridiplantae</taxon>
        <taxon>Streptophyta</taxon>
        <taxon>Embryophyta</taxon>
        <taxon>Tracheophyta</taxon>
        <taxon>Spermatophyta</taxon>
        <taxon>Magnoliopsida</taxon>
        <taxon>Liliopsida</taxon>
        <taxon>Poales</taxon>
        <taxon>Poaceae</taxon>
        <taxon>PACMAD clade</taxon>
        <taxon>Panicoideae</taxon>
        <taxon>Andropogonodae</taxon>
        <taxon>Andropogoneae</taxon>
        <taxon>Tripsacinae</taxon>
        <taxon>Zea</taxon>
    </lineage>
</organism>
<dbReference type="EMBL" id="BT036847">
    <property type="protein sequence ID" value="ACF81852.1"/>
    <property type="molecule type" value="mRNA"/>
</dbReference>
<sequence length="57" mass="6546">MEEIHIGLFSSKPDFILIVNSMWKIEKGVKISVPLFGAPVAFFGKLKQDFTRIFVQF</sequence>